<evidence type="ECO:0000313" key="8">
    <source>
        <dbReference type="Proteomes" id="UP000019118"/>
    </source>
</evidence>
<evidence type="ECO:0000259" key="4">
    <source>
        <dbReference type="PROSITE" id="PS00623"/>
    </source>
</evidence>
<dbReference type="EMBL" id="KB741216">
    <property type="protein sequence ID" value="ENN72548.1"/>
    <property type="molecule type" value="Genomic_DNA"/>
</dbReference>
<dbReference type="Gene3D" id="3.30.560.10">
    <property type="entry name" value="Glucose Oxidase, domain 3"/>
    <property type="match status" value="1"/>
</dbReference>
<feature type="domain" description="Glucose-methanol-choline oxidoreductase N-terminal" evidence="5">
    <location>
        <begin position="318"/>
        <end position="332"/>
    </location>
</feature>
<feature type="binding site" evidence="2">
    <location>
        <position position="145"/>
    </location>
    <ligand>
        <name>FAD</name>
        <dbReference type="ChEBI" id="CHEBI:57692"/>
    </ligand>
</feature>
<dbReference type="AlphaFoldDB" id="N6T4K9"/>
<organism evidence="6">
    <name type="scientific">Dendroctonus ponderosae</name>
    <name type="common">Mountain pine beetle</name>
    <dbReference type="NCBI Taxonomy" id="77166"/>
    <lineage>
        <taxon>Eukaryota</taxon>
        <taxon>Metazoa</taxon>
        <taxon>Ecdysozoa</taxon>
        <taxon>Arthropoda</taxon>
        <taxon>Hexapoda</taxon>
        <taxon>Insecta</taxon>
        <taxon>Pterygota</taxon>
        <taxon>Neoptera</taxon>
        <taxon>Endopterygota</taxon>
        <taxon>Coleoptera</taxon>
        <taxon>Polyphaga</taxon>
        <taxon>Cucujiformia</taxon>
        <taxon>Curculionidae</taxon>
        <taxon>Scolytinae</taxon>
        <taxon>Dendroctonus</taxon>
    </lineage>
</organism>
<dbReference type="InterPro" id="IPR012132">
    <property type="entry name" value="GMC_OxRdtase"/>
</dbReference>
<dbReference type="HOGENOM" id="CLU_002865_7_0_1"/>
<evidence type="ECO:0000313" key="6">
    <source>
        <dbReference type="EMBL" id="ENN72548.1"/>
    </source>
</evidence>
<keyword evidence="3" id="KW-0285">Flavoprotein</keyword>
<dbReference type="GO" id="GO:0050660">
    <property type="term" value="F:flavin adenine dinucleotide binding"/>
    <property type="evidence" value="ECO:0007669"/>
    <property type="project" value="InterPro"/>
</dbReference>
<reference evidence="6 8" key="1">
    <citation type="journal article" date="2013" name="Genome Biol.">
        <title>Draft genome of the mountain pine beetle, Dendroctonus ponderosae Hopkins, a major forest pest.</title>
        <authorList>
            <person name="Keeling C.I."/>
            <person name="Yuen M.M."/>
            <person name="Liao N.Y."/>
            <person name="Docking T.R."/>
            <person name="Chan S.K."/>
            <person name="Taylor G.A."/>
            <person name="Palmquist D.L."/>
            <person name="Jackman S.D."/>
            <person name="Nguyen A."/>
            <person name="Li M."/>
            <person name="Henderson H."/>
            <person name="Janes J.K."/>
            <person name="Zhao Y."/>
            <person name="Pandoh P."/>
            <person name="Moore R."/>
            <person name="Sperling F.A."/>
            <person name="Huber D.P."/>
            <person name="Birol I."/>
            <person name="Jones S.J."/>
            <person name="Bohlmann J."/>
        </authorList>
    </citation>
    <scope>NUCLEOTIDE SEQUENCE</scope>
</reference>
<reference evidence="7" key="2">
    <citation type="submission" date="2024-08" db="UniProtKB">
        <authorList>
            <consortium name="EnsemblMetazoa"/>
        </authorList>
    </citation>
    <scope>IDENTIFICATION</scope>
</reference>
<dbReference type="PROSITE" id="PS00624">
    <property type="entry name" value="GMC_OXRED_2"/>
    <property type="match status" value="1"/>
</dbReference>
<evidence type="ECO:0000256" key="3">
    <source>
        <dbReference type="RuleBase" id="RU003968"/>
    </source>
</evidence>
<evidence type="ECO:0000259" key="5">
    <source>
        <dbReference type="PROSITE" id="PS00624"/>
    </source>
</evidence>
<dbReference type="PIRSF" id="PIRSF000137">
    <property type="entry name" value="Alcohol_oxidase"/>
    <property type="match status" value="1"/>
</dbReference>
<dbReference type="Pfam" id="PF05199">
    <property type="entry name" value="GMC_oxred_C"/>
    <property type="match status" value="1"/>
</dbReference>
<dbReference type="SUPFAM" id="SSF51905">
    <property type="entry name" value="FAD/NAD(P)-binding domain"/>
    <property type="match status" value="1"/>
</dbReference>
<dbReference type="PANTHER" id="PTHR11552:SF217">
    <property type="entry name" value="GLUCOSE DEHYDROGENASE [FAD, QUINONE]"/>
    <property type="match status" value="1"/>
</dbReference>
<feature type="non-terminal residue" evidence="6">
    <location>
        <position position="1"/>
    </location>
</feature>
<evidence type="ECO:0000313" key="7">
    <source>
        <dbReference type="EnsemblMetazoa" id="XP_019767992.1"/>
    </source>
</evidence>
<evidence type="ECO:0000256" key="1">
    <source>
        <dbReference type="ARBA" id="ARBA00010790"/>
    </source>
</evidence>
<dbReference type="PANTHER" id="PTHR11552">
    <property type="entry name" value="GLUCOSE-METHANOL-CHOLINE GMC OXIDOREDUCTASE"/>
    <property type="match status" value="1"/>
</dbReference>
<dbReference type="SUPFAM" id="SSF54373">
    <property type="entry name" value="FAD-linked reductases, C-terminal domain"/>
    <property type="match status" value="1"/>
</dbReference>
<keyword evidence="8" id="KW-1185">Reference proteome</keyword>
<dbReference type="InterPro" id="IPR007867">
    <property type="entry name" value="GMC_OxRtase_C"/>
</dbReference>
<protein>
    <recommendedName>
        <fullName evidence="4 5">Glucose-methanol-choline oxidoreductase N-terminal domain-containing protein</fullName>
    </recommendedName>
</protein>
<dbReference type="OrthoDB" id="269227at2759"/>
<evidence type="ECO:0000256" key="2">
    <source>
        <dbReference type="PIRSR" id="PIRSR000137-2"/>
    </source>
</evidence>
<dbReference type="EnsemblMetazoa" id="XM_019912433.1">
    <property type="protein sequence ID" value="XP_019767992.1"/>
    <property type="gene ID" value="LOC109542959"/>
</dbReference>
<keyword evidence="2 3" id="KW-0274">FAD</keyword>
<sequence>MFSEQCGAQFDVYGPSLGQSCSGGAYVLFMSLLDALLRNTCEVTDATGRITPTIHPDLEYDFVVIGSGTGGSTVAGRLAEVDHWKILLLEAGGDEPVGTQVPSFSFSYLNSDIDWQFRTEPEPVACQGFAERRCSWPRGKVLGGTSVINGMMFLRGTRKDYQRWAEAGNPDWSYDKILADFKATEDNSDRDLVDEDYHGFGGPLTIGRYRYQPPFAWDILKAGEQIGYNVSNDLNGERFNGFAVAQMNSRKGMRLSLAKAFLRPHRSNPNLHIMLNSTATKILLHAQGASKRASAVEFAYKGQMFTVRASKEIILSAGAVQTPQLLLLSGIGDKETLDAVGIEQVHDLPAVGKGLQNHVSFELVASINQASLNSLNMETVSEYVRNQSGPMSSTGLAQVTARVHSEQATPDDPDIQFYFFGLGPKCAKSGLSDELTDDNQTTHVSIYPTYLHSKSKGYLGLHSKDPFAPPKIVANYLTAEEDVIGLRAGIRIAQRLINSPILREKYDMRLEKDSYGSCSEQHEWDSDDFWECAIKVKTGHENHQGSSCKMGRRSDPESCVNQQLQLYGVDSLRVIDASVFPTLPSANPQASIIMVAERGARFIKEHYLNRVRRK</sequence>
<dbReference type="OMA" id="CEITTIP"/>
<dbReference type="KEGG" id="dpa:109542959"/>
<name>N6T4K9_DENPD</name>
<dbReference type="Gene3D" id="3.50.50.60">
    <property type="entry name" value="FAD/NAD(P)-binding domain"/>
    <property type="match status" value="1"/>
</dbReference>
<comment type="similarity">
    <text evidence="1 3">Belongs to the GMC oxidoreductase family.</text>
</comment>
<feature type="binding site" evidence="2">
    <location>
        <begin position="588"/>
        <end position="589"/>
    </location>
    <ligand>
        <name>FAD</name>
        <dbReference type="ChEBI" id="CHEBI:57692"/>
    </ligand>
</feature>
<dbReference type="InterPro" id="IPR036188">
    <property type="entry name" value="FAD/NAD-bd_sf"/>
</dbReference>
<feature type="binding site" evidence="2">
    <location>
        <position position="141"/>
    </location>
    <ligand>
        <name>FAD</name>
        <dbReference type="ChEBI" id="CHEBI:57692"/>
    </ligand>
</feature>
<dbReference type="Proteomes" id="UP000019118">
    <property type="component" value="Unassembled WGS sequence"/>
</dbReference>
<dbReference type="Pfam" id="PF00732">
    <property type="entry name" value="GMC_oxred_N"/>
    <property type="match status" value="1"/>
</dbReference>
<dbReference type="GO" id="GO:0016614">
    <property type="term" value="F:oxidoreductase activity, acting on CH-OH group of donors"/>
    <property type="evidence" value="ECO:0007669"/>
    <property type="project" value="InterPro"/>
</dbReference>
<dbReference type="InterPro" id="IPR000172">
    <property type="entry name" value="GMC_OxRdtase_N"/>
</dbReference>
<accession>N6T4K9</accession>
<comment type="cofactor">
    <cofactor evidence="2">
        <name>FAD</name>
        <dbReference type="ChEBI" id="CHEBI:57692"/>
    </cofactor>
</comment>
<dbReference type="PROSITE" id="PS00623">
    <property type="entry name" value="GMC_OXRED_1"/>
    <property type="match status" value="1"/>
</dbReference>
<gene>
    <name evidence="7" type="primary">109542959</name>
    <name evidence="6" type="ORF">YQE_10888</name>
</gene>
<proteinExistence type="inferred from homology"/>
<feature type="domain" description="Glucose-methanol-choline oxidoreductase N-terminal" evidence="4">
    <location>
        <begin position="139"/>
        <end position="162"/>
    </location>
</feature>